<protein>
    <submittedName>
        <fullName evidence="1">Uncharacterized protein</fullName>
    </submittedName>
</protein>
<organism evidence="1 2">
    <name type="scientific">Smittium culicis</name>
    <dbReference type="NCBI Taxonomy" id="133412"/>
    <lineage>
        <taxon>Eukaryota</taxon>
        <taxon>Fungi</taxon>
        <taxon>Fungi incertae sedis</taxon>
        <taxon>Zoopagomycota</taxon>
        <taxon>Kickxellomycotina</taxon>
        <taxon>Harpellomycetes</taxon>
        <taxon>Harpellales</taxon>
        <taxon>Legeriomycetaceae</taxon>
        <taxon>Smittium</taxon>
    </lineage>
</organism>
<evidence type="ECO:0000313" key="2">
    <source>
        <dbReference type="Proteomes" id="UP000187283"/>
    </source>
</evidence>
<proteinExistence type="predicted"/>
<keyword evidence="2" id="KW-1185">Reference proteome</keyword>
<name>A0A1R1XV88_9FUNG</name>
<dbReference type="OrthoDB" id="5543323at2759"/>
<comment type="caution">
    <text evidence="1">The sequence shown here is derived from an EMBL/GenBank/DDBJ whole genome shotgun (WGS) entry which is preliminary data.</text>
</comment>
<dbReference type="Proteomes" id="UP000187283">
    <property type="component" value="Unassembled WGS sequence"/>
</dbReference>
<dbReference type="AlphaFoldDB" id="A0A1R1XV88"/>
<dbReference type="EMBL" id="LSSN01001723">
    <property type="protein sequence ID" value="OMJ18526.1"/>
    <property type="molecule type" value="Genomic_DNA"/>
</dbReference>
<reference evidence="1" key="1">
    <citation type="submission" date="2017-01" db="EMBL/GenBank/DDBJ databases">
        <authorList>
            <person name="Mah S.A."/>
            <person name="Swanson W.J."/>
            <person name="Moy G.W."/>
            <person name="Vacquier V.D."/>
        </authorList>
    </citation>
    <scope>NUCLEOTIDE SEQUENCE [LARGE SCALE GENOMIC DNA]</scope>
    <source>
        <strain evidence="1">GSMNP</strain>
    </source>
</reference>
<evidence type="ECO:0000313" key="1">
    <source>
        <dbReference type="EMBL" id="OMJ18526.1"/>
    </source>
</evidence>
<gene>
    <name evidence="1" type="ORF">AYI70_g5314</name>
</gene>
<sequence>MKLIADQLISNDSKKLWNHIKSYTGKSFKSIADGPVYDKNNILITEKQNKMKIWANQFGKLALDTTGNSQSTDKWENLISIDCYYYPECDSSILWSDIAHALADTPNS</sequence>
<accession>A0A1R1XV88</accession>